<dbReference type="EMBL" id="LYXU01000138">
    <property type="protein sequence ID" value="OBS15718.1"/>
    <property type="molecule type" value="Genomic_DNA"/>
</dbReference>
<feature type="region of interest" description="Disordered" evidence="1">
    <location>
        <begin position="103"/>
        <end position="150"/>
    </location>
</feature>
<name>A0A1B8A5F6_FUSPO</name>
<gene>
    <name evidence="2" type="ORF">FPOA_13501</name>
</gene>
<accession>A0A1B8A5F6</accession>
<evidence type="ECO:0000313" key="2">
    <source>
        <dbReference type="EMBL" id="OBS15718.1"/>
    </source>
</evidence>
<evidence type="ECO:0000313" key="3">
    <source>
        <dbReference type="Proteomes" id="UP000091967"/>
    </source>
</evidence>
<keyword evidence="3" id="KW-1185">Reference proteome</keyword>
<organism evidence="2 3">
    <name type="scientific">Fusarium poae</name>
    <dbReference type="NCBI Taxonomy" id="36050"/>
    <lineage>
        <taxon>Eukaryota</taxon>
        <taxon>Fungi</taxon>
        <taxon>Dikarya</taxon>
        <taxon>Ascomycota</taxon>
        <taxon>Pezizomycotina</taxon>
        <taxon>Sordariomycetes</taxon>
        <taxon>Hypocreomycetidae</taxon>
        <taxon>Hypocreales</taxon>
        <taxon>Nectriaceae</taxon>
        <taxon>Fusarium</taxon>
    </lineage>
</organism>
<comment type="caution">
    <text evidence="2">The sequence shown here is derived from an EMBL/GenBank/DDBJ whole genome shotgun (WGS) entry which is preliminary data.</text>
</comment>
<dbReference type="Proteomes" id="UP000091967">
    <property type="component" value="Unassembled WGS sequence"/>
</dbReference>
<evidence type="ECO:0000256" key="1">
    <source>
        <dbReference type="SAM" id="MobiDB-lite"/>
    </source>
</evidence>
<dbReference type="AlphaFoldDB" id="A0A1B8A5F6"/>
<reference evidence="2 3" key="1">
    <citation type="submission" date="2016-06" db="EMBL/GenBank/DDBJ databases">
        <title>Living apart together: crosstalk between the core and supernumerary genomes in a fungal plant pathogen.</title>
        <authorList>
            <person name="Vanheule A."/>
            <person name="Audenaert K."/>
            <person name="Warris S."/>
            <person name="Van De Geest H."/>
            <person name="Schijlen E."/>
            <person name="Hofte M."/>
            <person name="De Saeger S."/>
            <person name="Haesaert G."/>
            <person name="Waalwijk C."/>
            <person name="Van Der Lee T."/>
        </authorList>
    </citation>
    <scope>NUCLEOTIDE SEQUENCE [LARGE SCALE GENOMIC DNA]</scope>
    <source>
        <strain evidence="2 3">2516</strain>
    </source>
</reference>
<protein>
    <submittedName>
        <fullName evidence="2">Uncharacterized protein</fullName>
    </submittedName>
</protein>
<sequence>MAKGPQIRRNSGIGFISTDATDIHDLKLRIITHDNETREFIVYTGNVTKSFLRKFHHPFRAPRDDGDAASPGLRIEYTRVPIWPLVGLRERLGKALGHEIVGAFDENEMETWEKDPEKETGEKRKRDSSPEPPGGDDKDIPSERNKCQRG</sequence>
<dbReference type="STRING" id="36050.A0A1B8A5F6"/>
<proteinExistence type="predicted"/>
<feature type="compositionally biased region" description="Basic and acidic residues" evidence="1">
    <location>
        <begin position="111"/>
        <end position="150"/>
    </location>
</feature>